<name>S7ZVU8_PENO1</name>
<evidence type="ECO:0000313" key="2">
    <source>
        <dbReference type="EMBL" id="EPS34569.1"/>
    </source>
</evidence>
<evidence type="ECO:0000313" key="3">
    <source>
        <dbReference type="Proteomes" id="UP000019376"/>
    </source>
</evidence>
<organism evidence="2 3">
    <name type="scientific">Penicillium oxalicum (strain 114-2 / CGMCC 5302)</name>
    <name type="common">Penicillium decumbens</name>
    <dbReference type="NCBI Taxonomy" id="933388"/>
    <lineage>
        <taxon>Eukaryota</taxon>
        <taxon>Fungi</taxon>
        <taxon>Dikarya</taxon>
        <taxon>Ascomycota</taxon>
        <taxon>Pezizomycotina</taxon>
        <taxon>Eurotiomycetes</taxon>
        <taxon>Eurotiomycetidae</taxon>
        <taxon>Eurotiales</taxon>
        <taxon>Aspergillaceae</taxon>
        <taxon>Penicillium</taxon>
    </lineage>
</organism>
<proteinExistence type="predicted"/>
<feature type="region of interest" description="Disordered" evidence="1">
    <location>
        <begin position="28"/>
        <end position="47"/>
    </location>
</feature>
<sequence>MRLNADRLPDQYSPGSLALLELGKLQGDWSQRPPQLDAPGAVSPQQNTLPAQSVDITMNVYSGKFVFVGYNLADKKEVASANTGTTVDMMQCLGHELCPSL</sequence>
<dbReference type="Proteomes" id="UP000019376">
    <property type="component" value="Unassembled WGS sequence"/>
</dbReference>
<dbReference type="HOGENOM" id="CLU_2292644_0_0_1"/>
<gene>
    <name evidence="2" type="ORF">PDE_09533</name>
</gene>
<protein>
    <submittedName>
        <fullName evidence="2">Uncharacterized protein</fullName>
    </submittedName>
</protein>
<accession>S7ZVU8</accession>
<evidence type="ECO:0000256" key="1">
    <source>
        <dbReference type="SAM" id="MobiDB-lite"/>
    </source>
</evidence>
<dbReference type="AlphaFoldDB" id="S7ZVU8"/>
<dbReference type="EMBL" id="KB644415">
    <property type="protein sequence ID" value="EPS34569.1"/>
    <property type="molecule type" value="Genomic_DNA"/>
</dbReference>
<keyword evidence="3" id="KW-1185">Reference proteome</keyword>
<reference evidence="2 3" key="1">
    <citation type="journal article" date="2013" name="PLoS ONE">
        <title>Genomic and secretomic analyses reveal unique features of the lignocellulolytic enzyme system of Penicillium decumbens.</title>
        <authorList>
            <person name="Liu G."/>
            <person name="Zhang L."/>
            <person name="Wei X."/>
            <person name="Zou G."/>
            <person name="Qin Y."/>
            <person name="Ma L."/>
            <person name="Li J."/>
            <person name="Zheng H."/>
            <person name="Wang S."/>
            <person name="Wang C."/>
            <person name="Xun L."/>
            <person name="Zhao G.-P."/>
            <person name="Zhou Z."/>
            <person name="Qu Y."/>
        </authorList>
    </citation>
    <scope>NUCLEOTIDE SEQUENCE [LARGE SCALE GENOMIC DNA]</scope>
    <source>
        <strain evidence="3">114-2 / CGMCC 5302</strain>
    </source>
</reference>